<dbReference type="GO" id="GO:0005886">
    <property type="term" value="C:plasma membrane"/>
    <property type="evidence" value="ECO:0007669"/>
    <property type="project" value="UniProtKB-SubCell"/>
</dbReference>
<keyword evidence="4 10" id="KW-1003">Cell membrane</keyword>
<dbReference type="GO" id="GO:0009425">
    <property type="term" value="C:bacterial-type flagellum basal body"/>
    <property type="evidence" value="ECO:0007669"/>
    <property type="project" value="InterPro"/>
</dbReference>
<comment type="subcellular location">
    <subcellularLocation>
        <location evidence="2">Cell membrane</location>
        <topology evidence="2">Single-pass membrane protein</topology>
    </subcellularLocation>
</comment>
<keyword evidence="8 10" id="KW-1133">Transmembrane helix</keyword>
<proteinExistence type="inferred from homology"/>
<organism evidence="11 12">
    <name type="scientific">Jeotgalibacillus soli</name>
    <dbReference type="NCBI Taxonomy" id="889306"/>
    <lineage>
        <taxon>Bacteria</taxon>
        <taxon>Bacillati</taxon>
        <taxon>Bacillota</taxon>
        <taxon>Bacilli</taxon>
        <taxon>Bacillales</taxon>
        <taxon>Caryophanaceae</taxon>
        <taxon>Jeotgalibacillus</taxon>
    </lineage>
</organism>
<evidence type="ECO:0000313" key="11">
    <source>
        <dbReference type="EMBL" id="KIL44894.1"/>
    </source>
</evidence>
<evidence type="ECO:0000313" key="12">
    <source>
        <dbReference type="Proteomes" id="UP000031938"/>
    </source>
</evidence>
<keyword evidence="6 10" id="KW-0812">Transmembrane</keyword>
<keyword evidence="11" id="KW-0969">Cilium</keyword>
<dbReference type="InterPro" id="IPR005503">
    <property type="entry name" value="FliL"/>
</dbReference>
<dbReference type="EMBL" id="JXRP01000018">
    <property type="protein sequence ID" value="KIL44894.1"/>
    <property type="molecule type" value="Genomic_DNA"/>
</dbReference>
<evidence type="ECO:0000256" key="10">
    <source>
        <dbReference type="RuleBase" id="RU364125"/>
    </source>
</evidence>
<dbReference type="NCBIfam" id="NF005826">
    <property type="entry name" value="PRK07718.1"/>
    <property type="match status" value="1"/>
</dbReference>
<evidence type="ECO:0000256" key="3">
    <source>
        <dbReference type="ARBA" id="ARBA00008281"/>
    </source>
</evidence>
<dbReference type="PANTHER" id="PTHR35091:SF2">
    <property type="entry name" value="FLAGELLAR PROTEIN FLIL"/>
    <property type="match status" value="1"/>
</dbReference>
<dbReference type="Proteomes" id="UP000031938">
    <property type="component" value="Unassembled WGS sequence"/>
</dbReference>
<sequence>MKNKLLLFMLIILVSITLVGVVTLIVLNQLSAEEDEVKEPTIEEIVESSVDIPEITTNISGNNFARLSIKIQTDSPEAATELAQRDFQVKDILIEELSEMTKADLEGKEGKKAFEDTVKLRVNELLQEGKVIRIYTTSIVIQ</sequence>
<keyword evidence="9 10" id="KW-0472">Membrane</keyword>
<dbReference type="GO" id="GO:0006935">
    <property type="term" value="P:chemotaxis"/>
    <property type="evidence" value="ECO:0007669"/>
    <property type="project" value="UniProtKB-KW"/>
</dbReference>
<dbReference type="Pfam" id="PF03748">
    <property type="entry name" value="FliL"/>
    <property type="match status" value="1"/>
</dbReference>
<evidence type="ECO:0000256" key="7">
    <source>
        <dbReference type="ARBA" id="ARBA00022779"/>
    </source>
</evidence>
<comment type="caution">
    <text evidence="11">The sequence shown here is derived from an EMBL/GenBank/DDBJ whole genome shotgun (WGS) entry which is preliminary data.</text>
</comment>
<keyword evidence="12" id="KW-1185">Reference proteome</keyword>
<evidence type="ECO:0000256" key="1">
    <source>
        <dbReference type="ARBA" id="ARBA00002254"/>
    </source>
</evidence>
<dbReference type="AlphaFoldDB" id="A0A0C2RT19"/>
<gene>
    <name evidence="11" type="ORF">KP78_24380</name>
</gene>
<evidence type="ECO:0000256" key="2">
    <source>
        <dbReference type="ARBA" id="ARBA00004162"/>
    </source>
</evidence>
<reference evidence="11 12" key="1">
    <citation type="submission" date="2015-01" db="EMBL/GenBank/DDBJ databases">
        <title>Genome sequencing of Jeotgalibacillus soli.</title>
        <authorList>
            <person name="Goh K.M."/>
            <person name="Chan K.-G."/>
            <person name="Yaakop A.S."/>
            <person name="Ee R."/>
            <person name="Gan H.M."/>
            <person name="Chan C.S."/>
        </authorList>
    </citation>
    <scope>NUCLEOTIDE SEQUENCE [LARGE SCALE GENOMIC DNA]</scope>
    <source>
        <strain evidence="11 12">P9</strain>
    </source>
</reference>
<comment type="similarity">
    <text evidence="3 10">Belongs to the FliL family.</text>
</comment>
<keyword evidence="11" id="KW-0282">Flagellum</keyword>
<dbReference type="STRING" id="889306.KP78_24380"/>
<evidence type="ECO:0000256" key="6">
    <source>
        <dbReference type="ARBA" id="ARBA00022692"/>
    </source>
</evidence>
<evidence type="ECO:0000256" key="4">
    <source>
        <dbReference type="ARBA" id="ARBA00022475"/>
    </source>
</evidence>
<keyword evidence="11" id="KW-0966">Cell projection</keyword>
<keyword evidence="5 10" id="KW-0145">Chemotaxis</keyword>
<evidence type="ECO:0000256" key="9">
    <source>
        <dbReference type="ARBA" id="ARBA00023136"/>
    </source>
</evidence>
<feature type="transmembrane region" description="Helical" evidence="10">
    <location>
        <begin position="6"/>
        <end position="27"/>
    </location>
</feature>
<keyword evidence="7 10" id="KW-0283">Flagellar rotation</keyword>
<comment type="function">
    <text evidence="1 10">Controls the rotational direction of flagella during chemotaxis.</text>
</comment>
<dbReference type="GO" id="GO:0071978">
    <property type="term" value="P:bacterial-type flagellum-dependent swarming motility"/>
    <property type="evidence" value="ECO:0007669"/>
    <property type="project" value="TreeGrafter"/>
</dbReference>
<accession>A0A0C2RT19</accession>
<protein>
    <recommendedName>
        <fullName evidence="10">Flagellar protein FliL</fullName>
    </recommendedName>
</protein>
<dbReference type="RefSeq" id="WP_041089067.1">
    <property type="nucleotide sequence ID" value="NZ_JXRP01000018.1"/>
</dbReference>
<dbReference type="PANTHER" id="PTHR35091">
    <property type="entry name" value="FLAGELLAR PROTEIN FLIL"/>
    <property type="match status" value="1"/>
</dbReference>
<evidence type="ECO:0000256" key="5">
    <source>
        <dbReference type="ARBA" id="ARBA00022500"/>
    </source>
</evidence>
<name>A0A0C2RT19_9BACL</name>
<evidence type="ECO:0000256" key="8">
    <source>
        <dbReference type="ARBA" id="ARBA00022989"/>
    </source>
</evidence>
<dbReference type="PATRIC" id="fig|889306.3.peg.2450"/>